<dbReference type="AlphaFoldDB" id="A0A1W1E897"/>
<accession>A0A1W1E897</accession>
<name>A0A1W1E897_9ZZZZ</name>
<proteinExistence type="predicted"/>
<reference evidence="1" key="1">
    <citation type="submission" date="2016-10" db="EMBL/GenBank/DDBJ databases">
        <authorList>
            <person name="de Groot N.N."/>
        </authorList>
    </citation>
    <scope>NUCLEOTIDE SEQUENCE</scope>
</reference>
<sequence length="214" mass="24435">MSDTLKLWDAVKKIDPKYTKQVNDAGKQRFTNIDAYYLIERATETFGSMGKGFGLKELQMDEVHLGDTILVKLQAVFFYPEGEFPVYNAMKLVYKTQKGYDKVDEDAYKKLITNTLSKALSYLGFGADVYMGKFEDAAYVQEVAQEFATEEYYSYLHTIKAYIEKAEHKEKVTAWVLERAGAESIEVIPFESAKEIAKLIEQKQKRAAHDNTGV</sequence>
<protein>
    <submittedName>
        <fullName evidence="1">Phage protein</fullName>
    </submittedName>
</protein>
<evidence type="ECO:0000313" key="1">
    <source>
        <dbReference type="EMBL" id="SFV90173.1"/>
    </source>
</evidence>
<gene>
    <name evidence="1" type="ORF">MNB_SV-4-1289</name>
</gene>
<organism evidence="1">
    <name type="scientific">hydrothermal vent metagenome</name>
    <dbReference type="NCBI Taxonomy" id="652676"/>
    <lineage>
        <taxon>unclassified sequences</taxon>
        <taxon>metagenomes</taxon>
        <taxon>ecological metagenomes</taxon>
    </lineage>
</organism>
<dbReference type="EMBL" id="FPIB01000010">
    <property type="protein sequence ID" value="SFV90173.1"/>
    <property type="molecule type" value="Genomic_DNA"/>
</dbReference>